<dbReference type="AlphaFoldDB" id="A0A7C0WSI8"/>
<evidence type="ECO:0000313" key="2">
    <source>
        <dbReference type="EMBL" id="HDL90314.1"/>
    </source>
</evidence>
<gene>
    <name evidence="2" type="ORF">ENG14_05365</name>
</gene>
<dbReference type="SMART" id="SM00382">
    <property type="entry name" value="AAA"/>
    <property type="match status" value="1"/>
</dbReference>
<dbReference type="Gene3D" id="3.40.50.300">
    <property type="entry name" value="P-loop containing nucleotide triphosphate hydrolases"/>
    <property type="match status" value="1"/>
</dbReference>
<dbReference type="PANTHER" id="PTHR11669">
    <property type="entry name" value="REPLICATION FACTOR C / DNA POLYMERASE III GAMMA-TAU SUBUNIT"/>
    <property type="match status" value="1"/>
</dbReference>
<dbReference type="InterPro" id="IPR027417">
    <property type="entry name" value="P-loop_NTPase"/>
</dbReference>
<comment type="caution">
    <text evidence="2">The sequence shown here is derived from an EMBL/GenBank/DDBJ whole genome shotgun (WGS) entry which is preliminary data.</text>
</comment>
<dbReference type="PANTHER" id="PTHR11669:SF0">
    <property type="entry name" value="PROTEIN STICHEL-LIKE 2"/>
    <property type="match status" value="1"/>
</dbReference>
<dbReference type="EMBL" id="DQZW01000252">
    <property type="protein sequence ID" value="HDL90314.1"/>
    <property type="molecule type" value="Genomic_DNA"/>
</dbReference>
<proteinExistence type="predicted"/>
<protein>
    <submittedName>
        <fullName evidence="2">AAA family ATPase</fullName>
    </submittedName>
</protein>
<dbReference type="GO" id="GO:0006261">
    <property type="term" value="P:DNA-templated DNA replication"/>
    <property type="evidence" value="ECO:0007669"/>
    <property type="project" value="TreeGrafter"/>
</dbReference>
<dbReference type="SUPFAM" id="SSF52540">
    <property type="entry name" value="P-loop containing nucleoside triphosphate hydrolases"/>
    <property type="match status" value="1"/>
</dbReference>
<dbReference type="Pfam" id="PF13177">
    <property type="entry name" value="DNA_pol3_delta2"/>
    <property type="match status" value="1"/>
</dbReference>
<dbReference type="CDD" id="cd00009">
    <property type="entry name" value="AAA"/>
    <property type="match status" value="1"/>
</dbReference>
<dbReference type="InterPro" id="IPR003593">
    <property type="entry name" value="AAA+_ATPase"/>
</dbReference>
<sequence length="311" mass="34781">MLYQKARPQTLDEVVGNEAVVSTLKGVIQSEDRPHSYLFYGPTGTGKTTLARILGREIGGKDVTIQETNAASVRGIDHIRHLEEQAAHPPLFGGARVVIFDEAHQLSKDAQNCLLKLLEDTPEYQYYILCSTDPSKIIPTIRSRCATFETKPLQIKELEKIIQNAWARVFGAPAPEALTKAAAELADGCPRKALINAENLANCGDEKDYKKVLKNLQDTWNSGIDLARKLVNGRWNEVSAILQDLESEPEYYRVVVANYLAACLRKARSFSEIEKFVLALSVLTDYGTYLPNDKARLTRAIAEAWLHLRRK</sequence>
<reference evidence="2" key="1">
    <citation type="journal article" date="2020" name="mSystems">
        <title>Genome- and Community-Level Interaction Insights into Carbon Utilization and Element Cycling Functions of Hydrothermarchaeota in Hydrothermal Sediment.</title>
        <authorList>
            <person name="Zhou Z."/>
            <person name="Liu Y."/>
            <person name="Xu W."/>
            <person name="Pan J."/>
            <person name="Luo Z.H."/>
            <person name="Li M."/>
        </authorList>
    </citation>
    <scope>NUCLEOTIDE SEQUENCE [LARGE SCALE GENOMIC DNA]</scope>
    <source>
        <strain evidence="2">HyVt-19</strain>
    </source>
</reference>
<feature type="domain" description="AAA+ ATPase" evidence="1">
    <location>
        <begin position="33"/>
        <end position="153"/>
    </location>
</feature>
<accession>A0A7C0WSI8</accession>
<dbReference type="Proteomes" id="UP000886355">
    <property type="component" value="Unassembled WGS sequence"/>
</dbReference>
<dbReference type="InterPro" id="IPR050238">
    <property type="entry name" value="DNA_Rep/Repair_Clamp_Loader"/>
</dbReference>
<organism evidence="2">
    <name type="scientific">Thermodesulforhabdus norvegica</name>
    <dbReference type="NCBI Taxonomy" id="39841"/>
    <lineage>
        <taxon>Bacteria</taxon>
        <taxon>Pseudomonadati</taxon>
        <taxon>Thermodesulfobacteriota</taxon>
        <taxon>Syntrophobacteria</taxon>
        <taxon>Syntrophobacterales</taxon>
        <taxon>Thermodesulforhabdaceae</taxon>
        <taxon>Thermodesulforhabdus</taxon>
    </lineage>
</organism>
<name>A0A7C0WSI8_9BACT</name>
<evidence type="ECO:0000259" key="1">
    <source>
        <dbReference type="SMART" id="SM00382"/>
    </source>
</evidence>